<proteinExistence type="inferred from homology"/>
<feature type="transmembrane region" description="Helical" evidence="3">
    <location>
        <begin position="6"/>
        <end position="22"/>
    </location>
</feature>
<organism evidence="4 6">
    <name type="scientific">Anaeramoeba flamelloides</name>
    <dbReference type="NCBI Taxonomy" id="1746091"/>
    <lineage>
        <taxon>Eukaryota</taxon>
        <taxon>Metamonada</taxon>
        <taxon>Anaeramoebidae</taxon>
        <taxon>Anaeramoeba</taxon>
    </lineage>
</organism>
<dbReference type="Proteomes" id="UP001146793">
    <property type="component" value="Unassembled WGS sequence"/>
</dbReference>
<evidence type="ECO:0000313" key="6">
    <source>
        <dbReference type="Proteomes" id="UP001146793"/>
    </source>
</evidence>
<name>A0AAV7YT20_9EUKA</name>
<evidence type="ECO:0000313" key="5">
    <source>
        <dbReference type="EMBL" id="KAJ6249239.1"/>
    </source>
</evidence>
<protein>
    <submittedName>
        <fullName evidence="4">Receptor expression-enhancing protein</fullName>
    </submittedName>
</protein>
<evidence type="ECO:0000313" key="4">
    <source>
        <dbReference type="EMBL" id="KAJ3430569.1"/>
    </source>
</evidence>
<sequence>MVLPKIVTGIIQGIVAFLYPAYKSFKAIKTEEKDDDTELLVYWTVAGLFSFFEFWADLIVSWFPFYYELKIVFFIWLQNPWFNGAQFLWKTFIRPFLDSKEAQIDKGINKAKEQGTKYGKKAMNEAKKIKSRTKKIN</sequence>
<comment type="subcellular location">
    <subcellularLocation>
        <location evidence="1">Membrane</location>
        <topology evidence="1">Multi-pass membrane protein</topology>
    </subcellularLocation>
</comment>
<evidence type="ECO:0000313" key="7">
    <source>
        <dbReference type="Proteomes" id="UP001150062"/>
    </source>
</evidence>
<comment type="caution">
    <text evidence="4">The sequence shown here is derived from an EMBL/GenBank/DDBJ whole genome shotgun (WGS) entry which is preliminary data.</text>
</comment>
<dbReference type="EMBL" id="JAOAOG010000102">
    <property type="protein sequence ID" value="KAJ6249239.1"/>
    <property type="molecule type" value="Genomic_DNA"/>
</dbReference>
<dbReference type="EMBL" id="JANTQA010000051">
    <property type="protein sequence ID" value="KAJ3430569.1"/>
    <property type="molecule type" value="Genomic_DNA"/>
</dbReference>
<gene>
    <name evidence="4" type="ORF">M0812_23580</name>
    <name evidence="5" type="ORF">M0813_01839</name>
</gene>
<evidence type="ECO:0000256" key="3">
    <source>
        <dbReference type="SAM" id="Phobius"/>
    </source>
</evidence>
<keyword evidence="3" id="KW-0812">Transmembrane</keyword>
<dbReference type="Proteomes" id="UP001150062">
    <property type="component" value="Unassembled WGS sequence"/>
</dbReference>
<dbReference type="GO" id="GO:0016020">
    <property type="term" value="C:membrane"/>
    <property type="evidence" value="ECO:0007669"/>
    <property type="project" value="UniProtKB-SubCell"/>
</dbReference>
<reference evidence="4" key="2">
    <citation type="submission" date="2022-08" db="EMBL/GenBank/DDBJ databases">
        <title>Novel sulphate-reducing endosymbionts in the free-living metamonad Anaeramoeba.</title>
        <authorList>
            <person name="Jerlstrom-Hultqvist J."/>
            <person name="Cepicka I."/>
            <person name="Gallot-Lavallee L."/>
            <person name="Salas-Leiva D."/>
            <person name="Curtis B.A."/>
            <person name="Zahonova K."/>
            <person name="Pipaliya S."/>
            <person name="Dacks J."/>
            <person name="Roger A.J."/>
        </authorList>
    </citation>
    <scope>NUCLEOTIDE SEQUENCE</scope>
    <source>
        <strain evidence="4">Busselton2</strain>
    </source>
</reference>
<dbReference type="Pfam" id="PF03134">
    <property type="entry name" value="TB2_DP1_HVA22"/>
    <property type="match status" value="1"/>
</dbReference>
<dbReference type="PANTHER" id="PTHR12300">
    <property type="entry name" value="HVA22-LIKE PROTEINS"/>
    <property type="match status" value="1"/>
</dbReference>
<keyword evidence="7" id="KW-1185">Reference proteome</keyword>
<evidence type="ECO:0000256" key="1">
    <source>
        <dbReference type="RuleBase" id="RU362006"/>
    </source>
</evidence>
<accession>A0AAV7YT20</accession>
<keyword evidence="3" id="KW-1133">Transmembrane helix</keyword>
<comment type="similarity">
    <text evidence="1">Belongs to the DP1 family.</text>
</comment>
<keyword evidence="4" id="KW-0675">Receptor</keyword>
<evidence type="ECO:0000256" key="2">
    <source>
        <dbReference type="SAM" id="MobiDB-lite"/>
    </source>
</evidence>
<keyword evidence="3" id="KW-0472">Membrane</keyword>
<dbReference type="InterPro" id="IPR004345">
    <property type="entry name" value="TB2_DP1_HVA22"/>
</dbReference>
<reference evidence="5" key="1">
    <citation type="submission" date="2022-08" db="EMBL/GenBank/DDBJ databases">
        <title>Novel sulfate-reducing endosymbionts in the free-living metamonad Anaeramoeba.</title>
        <authorList>
            <person name="Jerlstrom-Hultqvist J."/>
            <person name="Cepicka I."/>
            <person name="Gallot-Lavallee L."/>
            <person name="Salas-Leiva D."/>
            <person name="Curtis B.A."/>
            <person name="Zahonova K."/>
            <person name="Pipaliya S."/>
            <person name="Dacks J."/>
            <person name="Roger A.J."/>
        </authorList>
    </citation>
    <scope>NUCLEOTIDE SEQUENCE</scope>
    <source>
        <strain evidence="5">Schooner1</strain>
    </source>
</reference>
<dbReference type="AlphaFoldDB" id="A0AAV7YT20"/>
<feature type="transmembrane region" description="Helical" evidence="3">
    <location>
        <begin position="42"/>
        <end position="65"/>
    </location>
</feature>
<feature type="region of interest" description="Disordered" evidence="2">
    <location>
        <begin position="115"/>
        <end position="137"/>
    </location>
</feature>